<dbReference type="SUPFAM" id="SSF47095">
    <property type="entry name" value="HMG-box"/>
    <property type="match status" value="2"/>
</dbReference>
<keyword evidence="1" id="KW-0238">DNA-binding</keyword>
<evidence type="ECO:0000259" key="3">
    <source>
        <dbReference type="PROSITE" id="PS50118"/>
    </source>
</evidence>
<protein>
    <recommendedName>
        <fullName evidence="3">HMG box domain-containing protein</fullName>
    </recommendedName>
</protein>
<reference evidence="4 5" key="1">
    <citation type="submission" date="2024-07" db="EMBL/GenBank/DDBJ databases">
        <title>Draft sequence of the Neodothiora populina.</title>
        <authorList>
            <person name="Drown D.D."/>
            <person name="Schuette U.S."/>
            <person name="Buechlein A.B."/>
            <person name="Rusch D.R."/>
            <person name="Winton L.W."/>
            <person name="Adams G.A."/>
        </authorList>
    </citation>
    <scope>NUCLEOTIDE SEQUENCE [LARGE SCALE GENOMIC DNA]</scope>
    <source>
        <strain evidence="4 5">CPC 39397</strain>
    </source>
</reference>
<dbReference type="InterPro" id="IPR009071">
    <property type="entry name" value="HMG_box_dom"/>
</dbReference>
<evidence type="ECO:0000256" key="2">
    <source>
        <dbReference type="SAM" id="MobiDB-lite"/>
    </source>
</evidence>
<dbReference type="EMBL" id="JBFMKM010000004">
    <property type="protein sequence ID" value="KAL1306811.1"/>
    <property type="molecule type" value="Genomic_DNA"/>
</dbReference>
<dbReference type="SMART" id="SM00398">
    <property type="entry name" value="HMG"/>
    <property type="match status" value="2"/>
</dbReference>
<dbReference type="RefSeq" id="XP_069203083.1">
    <property type="nucleotide sequence ID" value="XM_069345254.1"/>
</dbReference>
<evidence type="ECO:0000313" key="5">
    <source>
        <dbReference type="Proteomes" id="UP001562354"/>
    </source>
</evidence>
<gene>
    <name evidence="4" type="ORF">AAFC00_005468</name>
</gene>
<feature type="compositionally biased region" description="Basic and acidic residues" evidence="2">
    <location>
        <begin position="84"/>
        <end position="104"/>
    </location>
</feature>
<organism evidence="4 5">
    <name type="scientific">Neodothiora populina</name>
    <dbReference type="NCBI Taxonomy" id="2781224"/>
    <lineage>
        <taxon>Eukaryota</taxon>
        <taxon>Fungi</taxon>
        <taxon>Dikarya</taxon>
        <taxon>Ascomycota</taxon>
        <taxon>Pezizomycotina</taxon>
        <taxon>Dothideomycetes</taxon>
        <taxon>Dothideomycetidae</taxon>
        <taxon>Dothideales</taxon>
        <taxon>Dothioraceae</taxon>
        <taxon>Neodothiora</taxon>
    </lineage>
</organism>
<keyword evidence="1" id="KW-0539">Nucleus</keyword>
<dbReference type="Proteomes" id="UP001562354">
    <property type="component" value="Unassembled WGS sequence"/>
</dbReference>
<comment type="caution">
    <text evidence="4">The sequence shown here is derived from an EMBL/GenBank/DDBJ whole genome shotgun (WGS) entry which is preliminary data.</text>
</comment>
<keyword evidence="5" id="KW-1185">Reference proteome</keyword>
<proteinExistence type="predicted"/>
<sequence>MLGSKVTLRVYAHASGLFRTVNPLRPVSVAQRAYATRGRPRTAVGEPSRSVKRAVKTEPKSTSKAPAKSPRKPRAKAKPTAEQAAKRKELEEKRKVKAEQVKAKAKERVQKQKLKAAKDKQKQALADLKATALLGNPVSSTRGQSAWQVFYVQSLKDAAARGEHIGGNQLGSKSAELSREYKAMSPAELERYQSQADEIGKKKKQQYQEWVQSHTPDQIRLANIARRKLRLLTGSNKKYHHIQDDRHVNAPMNSFMLYLRDQSAAGDGFPPEKMKEWAEKWRSLSDSERQKYADQSLEERERYKREYERVYGRPVSKSPEVGI</sequence>
<name>A0ABR3PKZ5_9PEZI</name>
<dbReference type="Gene3D" id="1.10.30.10">
    <property type="entry name" value="High mobility group box domain"/>
    <property type="match status" value="2"/>
</dbReference>
<accession>A0ABR3PKZ5</accession>
<evidence type="ECO:0000256" key="1">
    <source>
        <dbReference type="PROSITE-ProRule" id="PRU00267"/>
    </source>
</evidence>
<evidence type="ECO:0000313" key="4">
    <source>
        <dbReference type="EMBL" id="KAL1306811.1"/>
    </source>
</evidence>
<dbReference type="PROSITE" id="PS50118">
    <property type="entry name" value="HMG_BOX_2"/>
    <property type="match status" value="1"/>
</dbReference>
<dbReference type="InterPro" id="IPR036910">
    <property type="entry name" value="HMG_box_dom_sf"/>
</dbReference>
<dbReference type="GeneID" id="95979167"/>
<dbReference type="CDD" id="cd00084">
    <property type="entry name" value="HMG-box_SF"/>
    <property type="match status" value="1"/>
</dbReference>
<feature type="region of interest" description="Disordered" evidence="2">
    <location>
        <begin position="33"/>
        <end position="104"/>
    </location>
</feature>
<feature type="domain" description="HMG box" evidence="3">
    <location>
        <begin position="248"/>
        <end position="311"/>
    </location>
</feature>
<feature type="DNA-binding region" description="HMG box" evidence="1">
    <location>
        <begin position="248"/>
        <end position="311"/>
    </location>
</feature>